<evidence type="ECO:0000256" key="3">
    <source>
        <dbReference type="SAM" id="SignalP"/>
    </source>
</evidence>
<gene>
    <name evidence="5" type="ORF">H3Z82_05005</name>
</gene>
<evidence type="ECO:0000259" key="4">
    <source>
        <dbReference type="Pfam" id="PF00326"/>
    </source>
</evidence>
<dbReference type="RefSeq" id="WP_182203205.1">
    <property type="nucleotide sequence ID" value="NZ_JACGLT010000003.1"/>
</dbReference>
<dbReference type="AlphaFoldDB" id="A0A7W2R3J5"/>
<dbReference type="GO" id="GO:0006508">
    <property type="term" value="P:proteolysis"/>
    <property type="evidence" value="ECO:0007669"/>
    <property type="project" value="InterPro"/>
</dbReference>
<keyword evidence="1" id="KW-0378">Hydrolase</keyword>
<dbReference type="Gene3D" id="3.40.50.1820">
    <property type="entry name" value="alpha/beta hydrolase"/>
    <property type="match status" value="1"/>
</dbReference>
<dbReference type="PANTHER" id="PTHR42776:SF27">
    <property type="entry name" value="DIPEPTIDYL PEPTIDASE FAMILY MEMBER 6"/>
    <property type="match status" value="1"/>
</dbReference>
<evidence type="ECO:0000313" key="6">
    <source>
        <dbReference type="Proteomes" id="UP000541857"/>
    </source>
</evidence>
<dbReference type="InterPro" id="IPR001375">
    <property type="entry name" value="Peptidase_S9_cat"/>
</dbReference>
<dbReference type="EMBL" id="JACGLT010000003">
    <property type="protein sequence ID" value="MBA6152080.1"/>
    <property type="molecule type" value="Genomic_DNA"/>
</dbReference>
<dbReference type="InterPro" id="IPR011042">
    <property type="entry name" value="6-blade_b-propeller_TolB-like"/>
</dbReference>
<evidence type="ECO:0000256" key="1">
    <source>
        <dbReference type="ARBA" id="ARBA00022801"/>
    </source>
</evidence>
<feature type="chain" id="PRO_5031260925" evidence="3">
    <location>
        <begin position="20"/>
        <end position="938"/>
    </location>
</feature>
<proteinExistence type="predicted"/>
<feature type="region of interest" description="Disordered" evidence="2">
    <location>
        <begin position="152"/>
        <end position="176"/>
    </location>
</feature>
<accession>A0A7W2R3J5</accession>
<evidence type="ECO:0000256" key="2">
    <source>
        <dbReference type="SAM" id="MobiDB-lite"/>
    </source>
</evidence>
<feature type="signal peptide" evidence="3">
    <location>
        <begin position="1"/>
        <end position="19"/>
    </location>
</feature>
<name>A0A7W2R3J5_9FLAO</name>
<organism evidence="5 6">
    <name type="scientific">Gelidibacter maritimus</name>
    <dbReference type="NCBI Taxonomy" id="2761487"/>
    <lineage>
        <taxon>Bacteria</taxon>
        <taxon>Pseudomonadati</taxon>
        <taxon>Bacteroidota</taxon>
        <taxon>Flavobacteriia</taxon>
        <taxon>Flavobacteriales</taxon>
        <taxon>Flavobacteriaceae</taxon>
        <taxon>Gelidibacter</taxon>
    </lineage>
</organism>
<dbReference type="PANTHER" id="PTHR42776">
    <property type="entry name" value="SERINE PEPTIDASE S9 FAMILY MEMBER"/>
    <property type="match status" value="1"/>
</dbReference>
<dbReference type="GO" id="GO:0004252">
    <property type="term" value="F:serine-type endopeptidase activity"/>
    <property type="evidence" value="ECO:0007669"/>
    <property type="project" value="TreeGrafter"/>
</dbReference>
<sequence length="938" mass="108978">MFTRFLLLALIFAVSASHAQQKKSLSHKDYDLWKKIDHTQVSNNGDIVVTTISTSTGRGDGYLKIHNVRTGKTFQFKNGYKTGISHDGHYVFFLRKLAYRLERKERKEDVKKDQRTKDDFFVYDVRKNQLTDSMMRIKSYKIPKESSGWVVLEHHKNEPPKKDKADSSEVKKDQKKPIKRLAEKADYGIVYNIKKQSRDTLFQLKDFQLPREGQQFIFSTSEGEKKTDLGVFLYDVQNGSQTLLDSSHYTYKGLSIDHTGRQMAFLAAQDSVKSDSLKYELFYVNHKLPIKIVDSLGKNLRKDWELSAVQRPYFSKDGKRLFFYSRPKRHFHRDTTFLDDEIPEVDIWSYHDKLIQPEQKAKLKQLEDKAYQSFYNTDTQKIISLHDQRMEYISFDQEHTQRYVLGYTNSPYQIERSWDYPSLQDYFIVDTHTGEKRLALKGTSGRPILAPDHKHAVYYDQEEKSWWSLNLETNTKVNLTRNLTVNFFDEKNDRPMLPRAYGFGGFTKDGQALVYDQYDIWSLELSGTDKPKNITRTGRENNIEFRSFRLDPEYRTKTTYYDKGILISAFDKTNKSSSLFSLNPKNGKKQSLIETDNFLITGVDKAKNGTTLVFQKENFQHFPDLYIINKRGAEADRITDANPQHNHFKWGSVELVSWQAYDGETLEGLLYKPEDFDPNKKYPMIAYFYERRSDTYNRYHTPKPSASTVNMSYLVSNGYVAFVPDIVYKLGQPGPDAYNSIVSGVEAMEAKGFIDSNNMALQGQSWGGYQTAYLITVTNKFKAAMAGAPVSNMTSAYGGIRWRSGMSRAFQYEKTQSRIGKNLWDGLDLYLKNSPLFGIPNIETPLLMMHNDADGAVPYYQGIEMFMGMRRLNKPVWLLVYNNEAHNLSKLKNKQDLSIRMMQFFDHYLKDAPAPLWMTEGLPHIMKGKDLRYELDKD</sequence>
<comment type="caution">
    <text evidence="5">The sequence shown here is derived from an EMBL/GenBank/DDBJ whole genome shotgun (WGS) entry which is preliminary data.</text>
</comment>
<dbReference type="Gene3D" id="2.120.10.30">
    <property type="entry name" value="TolB, C-terminal domain"/>
    <property type="match status" value="1"/>
</dbReference>
<keyword evidence="3" id="KW-0732">Signal</keyword>
<dbReference type="SUPFAM" id="SSF53474">
    <property type="entry name" value="alpha/beta-Hydrolases"/>
    <property type="match status" value="1"/>
</dbReference>
<feature type="domain" description="Peptidase S9 prolyl oligopeptidase catalytic" evidence="4">
    <location>
        <begin position="734"/>
        <end position="911"/>
    </location>
</feature>
<protein>
    <submittedName>
        <fullName evidence="5">S9 family peptidase</fullName>
    </submittedName>
</protein>
<dbReference type="SUPFAM" id="SSF82171">
    <property type="entry name" value="DPP6 N-terminal domain-like"/>
    <property type="match status" value="1"/>
</dbReference>
<keyword evidence="6" id="KW-1185">Reference proteome</keyword>
<evidence type="ECO:0000313" key="5">
    <source>
        <dbReference type="EMBL" id="MBA6152080.1"/>
    </source>
</evidence>
<dbReference type="Pfam" id="PF00326">
    <property type="entry name" value="Peptidase_S9"/>
    <property type="match status" value="1"/>
</dbReference>
<dbReference type="InterPro" id="IPR029058">
    <property type="entry name" value="AB_hydrolase_fold"/>
</dbReference>
<reference evidence="5 6" key="1">
    <citation type="submission" date="2020-07" db="EMBL/GenBank/DDBJ databases">
        <title>Bacterium isolated from marine sediment.</title>
        <authorList>
            <person name="Shang D."/>
        </authorList>
    </citation>
    <scope>NUCLEOTIDE SEQUENCE [LARGE SCALE GENOMIC DNA]</scope>
    <source>
        <strain evidence="5 6">F6074</strain>
    </source>
</reference>
<dbReference type="Proteomes" id="UP000541857">
    <property type="component" value="Unassembled WGS sequence"/>
</dbReference>